<evidence type="ECO:0000313" key="4">
    <source>
        <dbReference type="Proteomes" id="UP000297555"/>
    </source>
</evidence>
<feature type="transmembrane region" description="Helical" evidence="2">
    <location>
        <begin position="12"/>
        <end position="30"/>
    </location>
</feature>
<evidence type="ECO:0000313" key="3">
    <source>
        <dbReference type="EMBL" id="TFH82290.1"/>
    </source>
</evidence>
<comment type="caution">
    <text evidence="3">The sequence shown here is derived from an EMBL/GenBank/DDBJ whole genome shotgun (WGS) entry which is preliminary data.</text>
</comment>
<name>A0A4Y8VP70_9PSED</name>
<dbReference type="RefSeq" id="WP_134825773.1">
    <property type="nucleotide sequence ID" value="NZ_SPDQ01000010.1"/>
</dbReference>
<sequence>MTFSIPMQTALIAASVAICGVVVQLLVAYLSRRQTAQQLDLQQLVSHRTTASFVADKRQKWIDELRTDMAFHLALSQEIVWKWDAMRNRAVIRIAEEAKDDKGKIDRAKADKINQDAADAFAPENGARDREHHERHIRILFRLNPKELLQMSLRECLEDIRRSIHKTQLARNQEEASTLMKQTTNLITQAQRHTEAILKAEWQRVKQEVAYPDVLMSNIPKPHENPLQTESDAAWPSR</sequence>
<reference evidence="3 4" key="1">
    <citation type="submission" date="2019-03" db="EMBL/GenBank/DDBJ databases">
        <title>Draft genome sequence of humic substances-degrading Pseudomonas kribbensis CHA-19 from forest soil.</title>
        <authorList>
            <person name="Kim D."/>
        </authorList>
    </citation>
    <scope>NUCLEOTIDE SEQUENCE [LARGE SCALE GENOMIC DNA]</scope>
    <source>
        <strain evidence="3 4">CHA-19</strain>
    </source>
</reference>
<dbReference type="EMBL" id="SPDQ01000010">
    <property type="protein sequence ID" value="TFH82290.1"/>
    <property type="molecule type" value="Genomic_DNA"/>
</dbReference>
<proteinExistence type="predicted"/>
<evidence type="ECO:0000256" key="2">
    <source>
        <dbReference type="SAM" id="Phobius"/>
    </source>
</evidence>
<keyword evidence="2" id="KW-0472">Membrane</keyword>
<keyword evidence="2" id="KW-1133">Transmembrane helix</keyword>
<gene>
    <name evidence="3" type="ORF">E4J90_06210</name>
</gene>
<keyword evidence="2" id="KW-0812">Transmembrane</keyword>
<protein>
    <submittedName>
        <fullName evidence="3">Uncharacterized protein</fullName>
    </submittedName>
</protein>
<feature type="region of interest" description="Disordered" evidence="1">
    <location>
        <begin position="217"/>
        <end position="238"/>
    </location>
</feature>
<dbReference type="OrthoDB" id="9151024at2"/>
<dbReference type="Proteomes" id="UP000297555">
    <property type="component" value="Unassembled WGS sequence"/>
</dbReference>
<dbReference type="AlphaFoldDB" id="A0A4Y8VP70"/>
<organism evidence="3 4">
    <name type="scientific">Pseudomonas kribbensis</name>
    <dbReference type="NCBI Taxonomy" id="1628086"/>
    <lineage>
        <taxon>Bacteria</taxon>
        <taxon>Pseudomonadati</taxon>
        <taxon>Pseudomonadota</taxon>
        <taxon>Gammaproteobacteria</taxon>
        <taxon>Pseudomonadales</taxon>
        <taxon>Pseudomonadaceae</taxon>
        <taxon>Pseudomonas</taxon>
    </lineage>
</organism>
<evidence type="ECO:0000256" key="1">
    <source>
        <dbReference type="SAM" id="MobiDB-lite"/>
    </source>
</evidence>
<accession>A0A4Y8VP70</accession>